<gene>
    <name evidence="6" type="ORF">AMATHDRAFT_176944</name>
</gene>
<dbReference type="InterPro" id="IPR003347">
    <property type="entry name" value="JmjC_dom"/>
</dbReference>
<dbReference type="STRING" id="703135.A0A2A9NS44"/>
<evidence type="ECO:0000313" key="7">
    <source>
        <dbReference type="Proteomes" id="UP000242287"/>
    </source>
</evidence>
<evidence type="ECO:0000256" key="2">
    <source>
        <dbReference type="ARBA" id="ARBA00022723"/>
    </source>
</evidence>
<dbReference type="Gene3D" id="2.60.120.650">
    <property type="entry name" value="Cupin"/>
    <property type="match status" value="1"/>
</dbReference>
<feature type="compositionally biased region" description="Basic and acidic residues" evidence="4">
    <location>
        <begin position="478"/>
        <end position="490"/>
    </location>
</feature>
<dbReference type="InterPro" id="IPR045109">
    <property type="entry name" value="LSDs-like"/>
</dbReference>
<keyword evidence="2" id="KW-0479">Metal-binding</keyword>
<dbReference type="Pfam" id="PF02373">
    <property type="entry name" value="JmjC"/>
    <property type="match status" value="1"/>
</dbReference>
<feature type="region of interest" description="Disordered" evidence="4">
    <location>
        <begin position="39"/>
        <end position="83"/>
    </location>
</feature>
<feature type="compositionally biased region" description="Low complexity" evidence="4">
    <location>
        <begin position="138"/>
        <end position="154"/>
    </location>
</feature>
<dbReference type="GO" id="GO:0031490">
    <property type="term" value="F:chromatin DNA binding"/>
    <property type="evidence" value="ECO:0007669"/>
    <property type="project" value="TreeGrafter"/>
</dbReference>
<dbReference type="PROSITE" id="PS51184">
    <property type="entry name" value="JMJC"/>
    <property type="match status" value="1"/>
</dbReference>
<feature type="region of interest" description="Disordered" evidence="4">
    <location>
        <begin position="462"/>
        <end position="492"/>
    </location>
</feature>
<evidence type="ECO:0000256" key="4">
    <source>
        <dbReference type="SAM" id="MobiDB-lite"/>
    </source>
</evidence>
<feature type="region of interest" description="Disordered" evidence="4">
    <location>
        <begin position="1"/>
        <end position="26"/>
    </location>
</feature>
<dbReference type="EMBL" id="KZ302001">
    <property type="protein sequence ID" value="PFH50586.1"/>
    <property type="molecule type" value="Genomic_DNA"/>
</dbReference>
<dbReference type="GO" id="GO:0046872">
    <property type="term" value="F:metal ion binding"/>
    <property type="evidence" value="ECO:0007669"/>
    <property type="project" value="UniProtKB-KW"/>
</dbReference>
<dbReference type="AlphaFoldDB" id="A0A2A9NS44"/>
<feature type="compositionally biased region" description="Polar residues" evidence="4">
    <location>
        <begin position="466"/>
        <end position="477"/>
    </location>
</feature>
<dbReference type="OrthoDB" id="1667110at2759"/>
<evidence type="ECO:0000256" key="1">
    <source>
        <dbReference type="ARBA" id="ARBA00004123"/>
    </source>
</evidence>
<dbReference type="Proteomes" id="UP000242287">
    <property type="component" value="Unassembled WGS sequence"/>
</dbReference>
<sequence length="872" mass="97675">MWAIQPDAATSPTTATTSSIAATTSTTATATVMPPYPAIATLQHNSPPERESLLNGYPPQQEYPQTYHHPPPNGTTAHPNHCQDSERASVRIAARGTINQEQTQHHFQQYQDPNQRNDISLYYGQPVSPDPYAISGYSVSTVSQPQQQQQQLTPPQSPVPPDNSRRKRRSREPDDELAPKPKKRARAKSGSANGTQGPSKRGYNAKKRSVAAQIAAQNARLRALSGDSSSLQPEMQFARCMSNRYKEHEFPRCVACTRRWAGDTCRFQGIRFFLKDFEETVVGISFVESSTADTPILDFPTKWNQPLEPETVKNMKIIVARALLPTLRKEFEHLQLPEIIRRPRETDVRTTCDTCMTSIFSSSWICRICGREACAECFSKIVDFTSHSPDSTPEEIAASQSRRDRHAHIYPSFLSCTRRNEHQAKDFSPMSRFCTDELAKAIQEMEVMLEQDKVEKDADLIATPDSPLQGSDTGPESTQREEPPAADEAHIPPFLSLITTSTPGYETRRVHNDALTSKEFAKIWSLGEPFVVAGLLPRFKLEWTPEYFTKHHGNDSCLVIECQTDINKRVTVRQFFRDFGKYVSRGSSCWKLKDWPSSTEFQSAFPELYEDFSQAVPVPDYVRRDGVMNVSSHFPSNVIAPDLGPKMYNAMASSLAEGSKGSTKLHMDMADAMNIMTFASPCVDGSPGCAAWDLFRAEDSDKIRSFLRRRIQGIGAQDPIHSQQVYLDEVLRKELWETTGVKSYRVYQRPGEAIFIPAGCAHQVANLADCIKVAIDFVSPQNVSRCEQLTREFREQNQGLKWKEDVLQLRTMMWFAWLSCCHQTNGGDGEGEGEAVEGGEGESEGLIEGEVEQEMEVEGSVLGESASEVEQV</sequence>
<feature type="domain" description="JmjC" evidence="5">
    <location>
        <begin position="623"/>
        <end position="794"/>
    </location>
</feature>
<keyword evidence="3" id="KW-0539">Nucleus</keyword>
<proteinExistence type="predicted"/>
<dbReference type="GO" id="GO:0003712">
    <property type="term" value="F:transcription coregulator activity"/>
    <property type="evidence" value="ECO:0007669"/>
    <property type="project" value="TreeGrafter"/>
</dbReference>
<evidence type="ECO:0000256" key="3">
    <source>
        <dbReference type="ARBA" id="ARBA00023242"/>
    </source>
</evidence>
<organism evidence="6 7">
    <name type="scientific">Amanita thiersii Skay4041</name>
    <dbReference type="NCBI Taxonomy" id="703135"/>
    <lineage>
        <taxon>Eukaryota</taxon>
        <taxon>Fungi</taxon>
        <taxon>Dikarya</taxon>
        <taxon>Basidiomycota</taxon>
        <taxon>Agaricomycotina</taxon>
        <taxon>Agaricomycetes</taxon>
        <taxon>Agaricomycetidae</taxon>
        <taxon>Agaricales</taxon>
        <taxon>Pluteineae</taxon>
        <taxon>Amanitaceae</taxon>
        <taxon>Amanita</taxon>
    </lineage>
</organism>
<dbReference type="GO" id="GO:0000785">
    <property type="term" value="C:chromatin"/>
    <property type="evidence" value="ECO:0007669"/>
    <property type="project" value="TreeGrafter"/>
</dbReference>
<dbReference type="GO" id="GO:0032454">
    <property type="term" value="F:histone H3K9 demethylase activity"/>
    <property type="evidence" value="ECO:0007669"/>
    <property type="project" value="InterPro"/>
</dbReference>
<dbReference type="SUPFAM" id="SSF51197">
    <property type="entry name" value="Clavaminate synthase-like"/>
    <property type="match status" value="1"/>
</dbReference>
<comment type="subcellular location">
    <subcellularLocation>
        <location evidence="1">Nucleus</location>
    </subcellularLocation>
</comment>
<feature type="region of interest" description="Disordered" evidence="4">
    <location>
        <begin position="132"/>
        <end position="211"/>
    </location>
</feature>
<dbReference type="GO" id="GO:0000118">
    <property type="term" value="C:histone deacetylase complex"/>
    <property type="evidence" value="ECO:0007669"/>
    <property type="project" value="TreeGrafter"/>
</dbReference>
<feature type="region of interest" description="Disordered" evidence="4">
    <location>
        <begin position="826"/>
        <end position="872"/>
    </location>
</feature>
<dbReference type="PANTHER" id="PTHR12549">
    <property type="entry name" value="JMJC DOMAIN-CONTAINING HISTONE DEMETHYLATION PROTEIN"/>
    <property type="match status" value="1"/>
</dbReference>
<accession>A0A2A9NS44</accession>
<dbReference type="GO" id="GO:0006357">
    <property type="term" value="P:regulation of transcription by RNA polymerase II"/>
    <property type="evidence" value="ECO:0007669"/>
    <property type="project" value="TreeGrafter"/>
</dbReference>
<dbReference type="PANTHER" id="PTHR12549:SF38">
    <property type="entry name" value="JMJC DOMAIN-CONTAINING HISTONE DEMETHYLASE 2, ISOFORM A"/>
    <property type="match status" value="1"/>
</dbReference>
<feature type="compositionally biased region" description="Low complexity" evidence="4">
    <location>
        <begin position="8"/>
        <end position="26"/>
    </location>
</feature>
<name>A0A2A9NS44_9AGAR</name>
<evidence type="ECO:0000259" key="5">
    <source>
        <dbReference type="PROSITE" id="PS51184"/>
    </source>
</evidence>
<evidence type="ECO:0000313" key="6">
    <source>
        <dbReference type="EMBL" id="PFH50586.1"/>
    </source>
</evidence>
<reference evidence="6 7" key="1">
    <citation type="submission" date="2014-02" db="EMBL/GenBank/DDBJ databases">
        <title>Transposable element dynamics among asymbiotic and ectomycorrhizal Amanita fungi.</title>
        <authorList>
            <consortium name="DOE Joint Genome Institute"/>
            <person name="Hess J."/>
            <person name="Skrede I."/>
            <person name="Wolfe B."/>
            <person name="LaButti K."/>
            <person name="Ohm R.A."/>
            <person name="Grigoriev I.V."/>
            <person name="Pringle A."/>
        </authorList>
    </citation>
    <scope>NUCLEOTIDE SEQUENCE [LARGE SCALE GENOMIC DNA]</scope>
    <source>
        <strain evidence="6 7">SKay4041</strain>
    </source>
</reference>
<dbReference type="CDD" id="cd02208">
    <property type="entry name" value="cupin_RmlC-like"/>
    <property type="match status" value="1"/>
</dbReference>
<keyword evidence="7" id="KW-1185">Reference proteome</keyword>
<dbReference type="SMART" id="SM00558">
    <property type="entry name" value="JmjC"/>
    <property type="match status" value="1"/>
</dbReference>
<feature type="compositionally biased region" description="Acidic residues" evidence="4">
    <location>
        <begin position="829"/>
        <end position="857"/>
    </location>
</feature>
<protein>
    <recommendedName>
        <fullName evidence="5">JmjC domain-containing protein</fullName>
    </recommendedName>
</protein>